<proteinExistence type="predicted"/>
<sequence length="529" mass="57455">MYVKNVVVYVRPRWSLQDRRRSPLVSAPSAVSVLVASNKNAGLRHLQGHVLLRVHARQHRRASVTSVPPHRAEPHRHISDGTDEQLAYKTSNPRPINPSSPSFPAPPPHSLLVLLSCTNPFPSLPLAASPLCPSTGTSTSVLSKGQPASVPSMYVKNVVVYVRPRWSLQDRRRSPLVSAPSAVSVLVASNKNAGLRHLQGHVLLRVHARQHRRASVTSVPPHRAEPHRHISDGTDEQLAYKTSNPRPINPSSPSFPAPPPHSLLVLLSCTNPFPSLPLAASPLCPSTGTSTSVLSKGQPASVPSMYVKNVVVYVRPRWSLQDRRRSPLVSAPSAVSVLVASNKNAGLRHLQGHVLLRVHARQHRRASVTSVPPHRAEPHRHISDGTDEQLAYKTSNPRPINPSSPSFPAPPPHSLLVLLSCTNPFPSLPLAASPLCPSTGTSTSVLSKGQPASVPSMYVKNVVVYVRPRWSLQDRRRSPLVSAPSAVSVLVASNKNAGLRHLQGHVLLRVHARQHRRASVTSVPPGFRR</sequence>
<feature type="region of interest" description="Disordered" evidence="1">
    <location>
        <begin position="211"/>
        <end position="256"/>
    </location>
</feature>
<accession>A0AAD8S8V3</accession>
<organism evidence="2 3">
    <name type="scientific">Lolium multiflorum</name>
    <name type="common">Italian ryegrass</name>
    <name type="synonym">Lolium perenne subsp. multiflorum</name>
    <dbReference type="NCBI Taxonomy" id="4521"/>
    <lineage>
        <taxon>Eukaryota</taxon>
        <taxon>Viridiplantae</taxon>
        <taxon>Streptophyta</taxon>
        <taxon>Embryophyta</taxon>
        <taxon>Tracheophyta</taxon>
        <taxon>Spermatophyta</taxon>
        <taxon>Magnoliopsida</taxon>
        <taxon>Liliopsida</taxon>
        <taxon>Poales</taxon>
        <taxon>Poaceae</taxon>
        <taxon>BOP clade</taxon>
        <taxon>Pooideae</taxon>
        <taxon>Poodae</taxon>
        <taxon>Poeae</taxon>
        <taxon>Poeae Chloroplast Group 2 (Poeae type)</taxon>
        <taxon>Loliodinae</taxon>
        <taxon>Loliinae</taxon>
        <taxon>Lolium</taxon>
    </lineage>
</organism>
<feature type="compositionally biased region" description="Pro residues" evidence="1">
    <location>
        <begin position="399"/>
        <end position="408"/>
    </location>
</feature>
<evidence type="ECO:0000313" key="3">
    <source>
        <dbReference type="Proteomes" id="UP001231189"/>
    </source>
</evidence>
<feature type="compositionally biased region" description="Pro residues" evidence="1">
    <location>
        <begin position="247"/>
        <end position="256"/>
    </location>
</feature>
<dbReference type="Proteomes" id="UP001231189">
    <property type="component" value="Unassembled WGS sequence"/>
</dbReference>
<evidence type="ECO:0000256" key="1">
    <source>
        <dbReference type="SAM" id="MobiDB-lite"/>
    </source>
</evidence>
<comment type="caution">
    <text evidence="2">The sequence shown here is derived from an EMBL/GenBank/DDBJ whole genome shotgun (WGS) entry which is preliminary data.</text>
</comment>
<feature type="compositionally biased region" description="Basic and acidic residues" evidence="1">
    <location>
        <begin position="374"/>
        <end position="384"/>
    </location>
</feature>
<feature type="compositionally biased region" description="Pro residues" evidence="1">
    <location>
        <begin position="95"/>
        <end position="104"/>
    </location>
</feature>
<gene>
    <name evidence="2" type="ORF">QYE76_065429</name>
</gene>
<reference evidence="2" key="1">
    <citation type="submission" date="2023-07" db="EMBL/GenBank/DDBJ databases">
        <title>A chromosome-level genome assembly of Lolium multiflorum.</title>
        <authorList>
            <person name="Chen Y."/>
            <person name="Copetti D."/>
            <person name="Kolliker R."/>
            <person name="Studer B."/>
        </authorList>
    </citation>
    <scope>NUCLEOTIDE SEQUENCE</scope>
    <source>
        <strain evidence="2">02402/16</strain>
        <tissue evidence="2">Leaf</tissue>
    </source>
</reference>
<protein>
    <submittedName>
        <fullName evidence="2">Uncharacterized protein</fullName>
    </submittedName>
</protein>
<feature type="compositionally biased region" description="Basic and acidic residues" evidence="1">
    <location>
        <begin position="222"/>
        <end position="232"/>
    </location>
</feature>
<feature type="region of interest" description="Disordered" evidence="1">
    <location>
        <begin position="363"/>
        <end position="408"/>
    </location>
</feature>
<dbReference type="EMBL" id="JAUUTY010000004">
    <property type="protein sequence ID" value="KAK1647624.1"/>
    <property type="molecule type" value="Genomic_DNA"/>
</dbReference>
<feature type="region of interest" description="Disordered" evidence="1">
    <location>
        <begin position="57"/>
        <end position="104"/>
    </location>
</feature>
<dbReference type="AlphaFoldDB" id="A0AAD8S8V3"/>
<evidence type="ECO:0000313" key="2">
    <source>
        <dbReference type="EMBL" id="KAK1647624.1"/>
    </source>
</evidence>
<keyword evidence="3" id="KW-1185">Reference proteome</keyword>
<name>A0AAD8S8V3_LOLMU</name>
<feature type="compositionally biased region" description="Basic and acidic residues" evidence="1">
    <location>
        <begin position="70"/>
        <end position="80"/>
    </location>
</feature>